<protein>
    <submittedName>
        <fullName evidence="7">S-DNA-T family DNA segregation ATPase FtsK/SpoIIIE</fullName>
    </submittedName>
</protein>
<dbReference type="SUPFAM" id="SSF52540">
    <property type="entry name" value="P-loop containing nucleoside triphosphate hydrolases"/>
    <property type="match status" value="2"/>
</dbReference>
<keyword evidence="2 3" id="KW-0067">ATP-binding</keyword>
<dbReference type="SMART" id="SM00382">
    <property type="entry name" value="AAA"/>
    <property type="match status" value="2"/>
</dbReference>
<evidence type="ECO:0000313" key="8">
    <source>
        <dbReference type="Proteomes" id="UP000526083"/>
    </source>
</evidence>
<feature type="compositionally biased region" description="Basic and acidic residues" evidence="4">
    <location>
        <begin position="1"/>
        <end position="23"/>
    </location>
</feature>
<gene>
    <name evidence="7" type="ORF">FHX48_001588</name>
</gene>
<keyword evidence="5" id="KW-0472">Membrane</keyword>
<dbReference type="InterPro" id="IPR050206">
    <property type="entry name" value="FtsK/SpoIIIE/SftA"/>
</dbReference>
<organism evidence="7 8">
    <name type="scientific">Microbacterium halimionae</name>
    <dbReference type="NCBI Taxonomy" id="1526413"/>
    <lineage>
        <taxon>Bacteria</taxon>
        <taxon>Bacillati</taxon>
        <taxon>Actinomycetota</taxon>
        <taxon>Actinomycetes</taxon>
        <taxon>Micrococcales</taxon>
        <taxon>Microbacteriaceae</taxon>
        <taxon>Microbacterium</taxon>
    </lineage>
</organism>
<feature type="domain" description="FtsK" evidence="6">
    <location>
        <begin position="362"/>
        <end position="546"/>
    </location>
</feature>
<feature type="region of interest" description="Disordered" evidence="4">
    <location>
        <begin position="1"/>
        <end position="30"/>
    </location>
</feature>
<dbReference type="InterPro" id="IPR027417">
    <property type="entry name" value="P-loop_NTPase"/>
</dbReference>
<dbReference type="Pfam" id="PF01580">
    <property type="entry name" value="FtsK_SpoIIIE"/>
    <property type="match status" value="1"/>
</dbReference>
<reference evidence="7 8" key="1">
    <citation type="submission" date="2020-07" db="EMBL/GenBank/DDBJ databases">
        <title>Sequencing the genomes of 1000 actinobacteria strains.</title>
        <authorList>
            <person name="Klenk H.-P."/>
        </authorList>
    </citation>
    <scope>NUCLEOTIDE SEQUENCE [LARGE SCALE GENOMIC DNA]</scope>
    <source>
        <strain evidence="7 8">DSM 27576</strain>
    </source>
</reference>
<dbReference type="InterPro" id="IPR002543">
    <property type="entry name" value="FtsK_dom"/>
</dbReference>
<comment type="caution">
    <text evidence="7">The sequence shown here is derived from an EMBL/GenBank/DDBJ whole genome shotgun (WGS) entry which is preliminary data.</text>
</comment>
<evidence type="ECO:0000256" key="5">
    <source>
        <dbReference type="SAM" id="Phobius"/>
    </source>
</evidence>
<keyword evidence="5" id="KW-0812">Transmembrane</keyword>
<evidence type="ECO:0000259" key="6">
    <source>
        <dbReference type="PROSITE" id="PS50901"/>
    </source>
</evidence>
<evidence type="ECO:0000313" key="7">
    <source>
        <dbReference type="EMBL" id="MBA8816515.1"/>
    </source>
</evidence>
<keyword evidence="5" id="KW-1133">Transmembrane helix</keyword>
<dbReference type="GO" id="GO:0003677">
    <property type="term" value="F:DNA binding"/>
    <property type="evidence" value="ECO:0007669"/>
    <property type="project" value="InterPro"/>
</dbReference>
<dbReference type="RefSeq" id="WP_167047346.1">
    <property type="nucleotide sequence ID" value="NZ_JAAOZB010000001.1"/>
</dbReference>
<keyword evidence="1 3" id="KW-0547">Nucleotide-binding</keyword>
<evidence type="ECO:0000256" key="4">
    <source>
        <dbReference type="SAM" id="MobiDB-lite"/>
    </source>
</evidence>
<evidence type="ECO:0000256" key="3">
    <source>
        <dbReference type="PROSITE-ProRule" id="PRU00289"/>
    </source>
</evidence>
<dbReference type="PANTHER" id="PTHR22683:SF1">
    <property type="entry name" value="TYPE VII SECRETION SYSTEM PROTEIN ESSC"/>
    <property type="match status" value="1"/>
</dbReference>
<dbReference type="EMBL" id="JACGWY010000002">
    <property type="protein sequence ID" value="MBA8816515.1"/>
    <property type="molecule type" value="Genomic_DNA"/>
</dbReference>
<feature type="transmembrane region" description="Helical" evidence="5">
    <location>
        <begin position="38"/>
        <end position="56"/>
    </location>
</feature>
<dbReference type="CDD" id="cd01127">
    <property type="entry name" value="TrwB_TraG_TraD_VirD4"/>
    <property type="match status" value="1"/>
</dbReference>
<keyword evidence="8" id="KW-1185">Reference proteome</keyword>
<evidence type="ECO:0000256" key="1">
    <source>
        <dbReference type="ARBA" id="ARBA00022741"/>
    </source>
</evidence>
<evidence type="ECO:0000256" key="2">
    <source>
        <dbReference type="ARBA" id="ARBA00022840"/>
    </source>
</evidence>
<dbReference type="PANTHER" id="PTHR22683">
    <property type="entry name" value="SPORULATION PROTEIN RELATED"/>
    <property type="match status" value="1"/>
</dbReference>
<dbReference type="InterPro" id="IPR003593">
    <property type="entry name" value="AAA+_ATPase"/>
</dbReference>
<name>A0A7W3JPA6_9MICO</name>
<dbReference type="AlphaFoldDB" id="A0A7W3JPA6"/>
<feature type="binding site" evidence="3">
    <location>
        <begin position="381"/>
        <end position="388"/>
    </location>
    <ligand>
        <name>ATP</name>
        <dbReference type="ChEBI" id="CHEBI:30616"/>
    </ligand>
</feature>
<dbReference type="PROSITE" id="PS50901">
    <property type="entry name" value="FTSK"/>
    <property type="match status" value="1"/>
</dbReference>
<dbReference type="GO" id="GO:0005524">
    <property type="term" value="F:ATP binding"/>
    <property type="evidence" value="ECO:0007669"/>
    <property type="project" value="UniProtKB-UniRule"/>
</dbReference>
<proteinExistence type="predicted"/>
<sequence>MPQTSDRARHVDSRLASHQRGESLRLPTPELPPRRQSLPIFAAFVPVIGAVALWLFTGSIFALWFAALGPLIAVAAAIDARRAARKSRQRSLKTLATAIAGLASIVDERHASERRSLEARHPDIVGFIADDSAVWRDQSTDAPAIVVGRGTTQSVVYISGGEGGDAEQLRQRAQRLIDAPITAAAHRGIAVVGPTHLAAAVIRALIVQLCLALPPSRLRVSAAKPEEWMRALPHWGSGAKYSLGVCESGVPLVDTCDIMLARVEPGAPLPPGCGCVLNLTGLVSARMDDARFVEANDESHSMAVEVEMLAPAQALQVATELGTRARAFTPAAGPADVALRDLLSDEIATTLAPLRAVIGHDGHQASWVDLVADGPHAIVAGVTGSGKSELLITWVASLSAQFDTTAVSFLLVDFKGGTAFDSLRRLPHVTGVITDLDGTGARRALVSLRAEIRWRERALANVGARDISDERAAFPRLVIVVDEFAALVAAHPELHEIFIDVAARGRALGMHLVLGTQRVAGVIRDSLLANCPLRMSLRVTDPADSKSVVGTDHAFKLAGTPESRGFAMIKRAADAQPSSARIALTTTDDITRIAAGTMGPSPRRPWLPALPAHTNVSSLQVPIVVEGEIVLGLADEPDQQQQSVATLRPGDRGLLIMGCGGSGKSSVLQVIAQQVGSERIVNVPREAEGAWDTLAKLVEEPPESGIVLVDDVDALLSQFPSDYALEAAHNLEYLLRAAGRYRVVVTAQRFTGSVSRLADLLPRRALLAMTSRQDYIAAGGDSGTFAEPRPSGRARLDGILVQFACPDVTQQESSATEPQLWSPTAPITGFVLRPGASSRRLANTWAQAGCRVLSVEEATNLTSMADIGERPLVIIGDGEQWQRSWRILSTVRDGHDLVVDSACAAELRILTGIRELPPYCTPGADRAWLVSQGESPVRVRLPRAESASVSRTTS</sequence>
<dbReference type="Proteomes" id="UP000526083">
    <property type="component" value="Unassembled WGS sequence"/>
</dbReference>
<accession>A0A7W3JPA6</accession>
<dbReference type="Gene3D" id="3.40.50.300">
    <property type="entry name" value="P-loop containing nucleotide triphosphate hydrolases"/>
    <property type="match status" value="3"/>
</dbReference>